<reference evidence="5 6" key="1">
    <citation type="journal article" date="2015" name="Genome Announc.">
        <title>Expanding the biotechnology potential of lactobacilli through comparative genomics of 213 strains and associated genera.</title>
        <authorList>
            <person name="Sun Z."/>
            <person name="Harris H.M."/>
            <person name="McCann A."/>
            <person name="Guo C."/>
            <person name="Argimon S."/>
            <person name="Zhang W."/>
            <person name="Yang X."/>
            <person name="Jeffery I.B."/>
            <person name="Cooney J.C."/>
            <person name="Kagawa T.F."/>
            <person name="Liu W."/>
            <person name="Song Y."/>
            <person name="Salvetti E."/>
            <person name="Wrobel A."/>
            <person name="Rasinkangas P."/>
            <person name="Parkhill J."/>
            <person name="Rea M.C."/>
            <person name="O'Sullivan O."/>
            <person name="Ritari J."/>
            <person name="Douillard F.P."/>
            <person name="Paul Ross R."/>
            <person name="Yang R."/>
            <person name="Briner A.E."/>
            <person name="Felis G.E."/>
            <person name="de Vos W.M."/>
            <person name="Barrangou R."/>
            <person name="Klaenhammer T.R."/>
            <person name="Caufield P.W."/>
            <person name="Cui Y."/>
            <person name="Zhang H."/>
            <person name="O'Toole P.W."/>
        </authorList>
    </citation>
    <scope>NUCLEOTIDE SEQUENCE [LARGE SCALE GENOMIC DNA]</scope>
    <source>
        <strain evidence="5 6">DSM 20452</strain>
    </source>
</reference>
<dbReference type="Pfam" id="PF00356">
    <property type="entry name" value="LacI"/>
    <property type="match status" value="1"/>
</dbReference>
<protein>
    <submittedName>
        <fullName evidence="5">Galactose operon repressor</fullName>
    </submittedName>
</protein>
<dbReference type="InterPro" id="IPR046335">
    <property type="entry name" value="LacI/GalR-like_sensor"/>
</dbReference>
<dbReference type="EMBL" id="AYYN01000145">
    <property type="protein sequence ID" value="KRM73370.1"/>
    <property type="molecule type" value="Genomic_DNA"/>
</dbReference>
<dbReference type="Proteomes" id="UP000051612">
    <property type="component" value="Unassembled WGS sequence"/>
</dbReference>
<dbReference type="SUPFAM" id="SSF53822">
    <property type="entry name" value="Periplasmic binding protein-like I"/>
    <property type="match status" value="1"/>
</dbReference>
<keyword evidence="1" id="KW-0805">Transcription regulation</keyword>
<evidence type="ECO:0000313" key="5">
    <source>
        <dbReference type="EMBL" id="KRM73370.1"/>
    </source>
</evidence>
<dbReference type="InterPro" id="IPR028082">
    <property type="entry name" value="Peripla_BP_I"/>
</dbReference>
<dbReference type="Gene3D" id="1.10.260.40">
    <property type="entry name" value="lambda repressor-like DNA-binding domains"/>
    <property type="match status" value="1"/>
</dbReference>
<dbReference type="PANTHER" id="PTHR30146">
    <property type="entry name" value="LACI-RELATED TRANSCRIPTIONAL REPRESSOR"/>
    <property type="match status" value="1"/>
</dbReference>
<keyword evidence="3" id="KW-0804">Transcription</keyword>
<dbReference type="PANTHER" id="PTHR30146:SF149">
    <property type="entry name" value="HTH-TYPE TRANSCRIPTIONAL REGULATOR EBGR"/>
    <property type="match status" value="1"/>
</dbReference>
<dbReference type="InterPro" id="IPR010982">
    <property type="entry name" value="Lambda_DNA-bd_dom_sf"/>
</dbReference>
<evidence type="ECO:0000256" key="1">
    <source>
        <dbReference type="ARBA" id="ARBA00023015"/>
    </source>
</evidence>
<comment type="caution">
    <text evidence="5">The sequence shown here is derived from an EMBL/GenBank/DDBJ whole genome shotgun (WGS) entry which is preliminary data.</text>
</comment>
<dbReference type="SMART" id="SM00354">
    <property type="entry name" value="HTH_LACI"/>
    <property type="match status" value="1"/>
</dbReference>
<keyword evidence="2" id="KW-0238">DNA-binding</keyword>
<dbReference type="Pfam" id="PF13377">
    <property type="entry name" value="Peripla_BP_3"/>
    <property type="match status" value="1"/>
</dbReference>
<organism evidence="5 6">
    <name type="scientific">Ligilactobacillus murinus DSM 20452 = NBRC 14221</name>
    <dbReference type="NCBI Taxonomy" id="1423772"/>
    <lineage>
        <taxon>Bacteria</taxon>
        <taxon>Bacillati</taxon>
        <taxon>Bacillota</taxon>
        <taxon>Bacilli</taxon>
        <taxon>Lactobacillales</taxon>
        <taxon>Lactobacillaceae</taxon>
        <taxon>Ligilactobacillus</taxon>
    </lineage>
</organism>
<dbReference type="InterPro" id="IPR000843">
    <property type="entry name" value="HTH_LacI"/>
</dbReference>
<proteinExistence type="predicted"/>
<gene>
    <name evidence="5" type="ORF">FC48_GL001066</name>
</gene>
<dbReference type="PROSITE" id="PS50932">
    <property type="entry name" value="HTH_LACI_2"/>
    <property type="match status" value="1"/>
</dbReference>
<sequence length="340" mass="38225">MEENMATIKDIATKAGVSAATVSRVLNYDETMSVSPDTRNRIFKIAEELNYVKHTQNKKQIKDRPLEKRLAIIQWYTEQEEVHDLYYYAIRLGIEKQAHKLGYEITRIFHNDPLEKATQANGVIAIGKYSHQESHDIAALNSNLVFVDSNTLNLGYNCVISDFDGAVKMALDHFLSQDQTKIGLLAGEEKTADQTDSLIDPRFSSFKNYLSDLKLYDPRYVYIGKFSPESGYQMMEQAIKELGDDLPQAFFIANDAIAVGALRALQENNISVPERVSLISFNDTSLAKFAFPALSSIKVFTEQMGRSAVTLLSTLAEQEQETPEMVTLGTKLIKRDSSLN</sequence>
<dbReference type="CDD" id="cd01392">
    <property type="entry name" value="HTH_LacI"/>
    <property type="match status" value="1"/>
</dbReference>
<dbReference type="PATRIC" id="fig|1423772.3.peg.1145"/>
<dbReference type="AlphaFoldDB" id="A0A0R2B2S8"/>
<evidence type="ECO:0000259" key="4">
    <source>
        <dbReference type="PROSITE" id="PS50932"/>
    </source>
</evidence>
<dbReference type="GO" id="GO:0003700">
    <property type="term" value="F:DNA-binding transcription factor activity"/>
    <property type="evidence" value="ECO:0007669"/>
    <property type="project" value="TreeGrafter"/>
</dbReference>
<name>A0A0R2B2S8_9LACO</name>
<accession>A0A0R2B2S8</accession>
<feature type="domain" description="HTH lacI-type" evidence="4">
    <location>
        <begin position="6"/>
        <end position="60"/>
    </location>
</feature>
<evidence type="ECO:0000256" key="2">
    <source>
        <dbReference type="ARBA" id="ARBA00023125"/>
    </source>
</evidence>
<dbReference type="Gene3D" id="3.40.50.2300">
    <property type="match status" value="2"/>
</dbReference>
<evidence type="ECO:0000313" key="6">
    <source>
        <dbReference type="Proteomes" id="UP000051612"/>
    </source>
</evidence>
<dbReference type="CDD" id="cd01544">
    <property type="entry name" value="PBP1_GalR"/>
    <property type="match status" value="1"/>
</dbReference>
<dbReference type="PROSITE" id="PS00356">
    <property type="entry name" value="HTH_LACI_1"/>
    <property type="match status" value="1"/>
</dbReference>
<evidence type="ECO:0000256" key="3">
    <source>
        <dbReference type="ARBA" id="ARBA00023163"/>
    </source>
</evidence>
<dbReference type="GO" id="GO:0000976">
    <property type="term" value="F:transcription cis-regulatory region binding"/>
    <property type="evidence" value="ECO:0007669"/>
    <property type="project" value="TreeGrafter"/>
</dbReference>
<dbReference type="PRINTS" id="PR00036">
    <property type="entry name" value="HTHLACI"/>
</dbReference>
<dbReference type="SUPFAM" id="SSF47413">
    <property type="entry name" value="lambda repressor-like DNA-binding domains"/>
    <property type="match status" value="1"/>
</dbReference>